<dbReference type="InterPro" id="IPR036390">
    <property type="entry name" value="WH_DNA-bd_sf"/>
</dbReference>
<dbReference type="OrthoDB" id="9791355at2"/>
<evidence type="ECO:0000259" key="5">
    <source>
        <dbReference type="PROSITE" id="PS50944"/>
    </source>
</evidence>
<dbReference type="GO" id="GO:0046983">
    <property type="term" value="F:protein dimerization activity"/>
    <property type="evidence" value="ECO:0007669"/>
    <property type="project" value="InterPro"/>
</dbReference>
<sequence>MSKSIEDYLKGIYTLKKKKEYSNKKLAEYLNISPASVSEMIKKLVNEGYLTIEKKKVKLTEKGSNFALDIIRKHRVWEVFLFEKLGYDKEDVHKEAEILEHVTSNKLLQKLEKFLFYPKECPHGSPIFYDLKDFDEGNVIKLSEAEEDDEIVILSVEDNIELYDYLRDLNINLKEQYIVEKKDPFDGPIYLKSEENNKKIVAFNAAAMIEVYKKNKDLEEIDYE</sequence>
<dbReference type="AlphaFoldDB" id="A0A510L8H3"/>
<dbReference type="GO" id="GO:0003677">
    <property type="term" value="F:DNA binding"/>
    <property type="evidence" value="ECO:0007669"/>
    <property type="project" value="UniProtKB-KW"/>
</dbReference>
<accession>A0A510L8H3</accession>
<dbReference type="InterPro" id="IPR036421">
    <property type="entry name" value="Fe_dep_repressor_sf"/>
</dbReference>
<dbReference type="Pfam" id="PF04023">
    <property type="entry name" value="FeoA"/>
    <property type="match status" value="1"/>
</dbReference>
<keyword evidence="3" id="KW-0238">DNA-binding</keyword>
<dbReference type="InterPro" id="IPR038157">
    <property type="entry name" value="FeoA_core_dom"/>
</dbReference>
<protein>
    <submittedName>
        <fullName evidence="6">DtxR family iron (Metal) dependent repressor</fullName>
    </submittedName>
</protein>
<comment type="similarity">
    <text evidence="1">Belongs to the DtxR/MntR family.</text>
</comment>
<dbReference type="SUPFAM" id="SSF46785">
    <property type="entry name" value="Winged helix' DNA-binding domain"/>
    <property type="match status" value="1"/>
</dbReference>
<feature type="domain" description="HTH dtxR-type" evidence="5">
    <location>
        <begin position="1"/>
        <end position="60"/>
    </location>
</feature>
<evidence type="ECO:0000256" key="3">
    <source>
        <dbReference type="ARBA" id="ARBA00023125"/>
    </source>
</evidence>
<dbReference type="InterPro" id="IPR022689">
    <property type="entry name" value="Iron_dep_repressor"/>
</dbReference>
<dbReference type="PANTHER" id="PTHR33238:SF7">
    <property type="entry name" value="IRON-DEPENDENT TRANSCRIPTIONAL REGULATOR"/>
    <property type="match status" value="1"/>
</dbReference>
<dbReference type="InterPro" id="IPR022687">
    <property type="entry name" value="HTH_DTXR"/>
</dbReference>
<dbReference type="InterPro" id="IPR000835">
    <property type="entry name" value="HTH_MarR-typ"/>
</dbReference>
<name>A0A510L8H3_9FUSO</name>
<evidence type="ECO:0000313" key="6">
    <source>
        <dbReference type="EMBL" id="BBM60330.1"/>
    </source>
</evidence>
<dbReference type="InterPro" id="IPR007167">
    <property type="entry name" value="Fe-transptr_FeoA-like"/>
</dbReference>
<dbReference type="Pfam" id="PF02742">
    <property type="entry name" value="Fe_dep_repr_C"/>
    <property type="match status" value="1"/>
</dbReference>
<dbReference type="Gene3D" id="1.10.10.10">
    <property type="entry name" value="Winged helix-like DNA-binding domain superfamily/Winged helix DNA-binding domain"/>
    <property type="match status" value="1"/>
</dbReference>
<dbReference type="RefSeq" id="WP_147006182.1">
    <property type="nucleotide sequence ID" value="NZ_AP019846.1"/>
</dbReference>
<dbReference type="EMBL" id="AP019846">
    <property type="protein sequence ID" value="BBM60330.1"/>
    <property type="molecule type" value="Genomic_DNA"/>
</dbReference>
<keyword evidence="2" id="KW-0805">Transcription regulation</keyword>
<keyword evidence="4" id="KW-0804">Transcription</keyword>
<dbReference type="Pfam" id="PF01325">
    <property type="entry name" value="Fe_dep_repress"/>
    <property type="match status" value="1"/>
</dbReference>
<evidence type="ECO:0000256" key="1">
    <source>
        <dbReference type="ARBA" id="ARBA00007871"/>
    </source>
</evidence>
<dbReference type="KEGG" id="lhg:JMUB5056_1932"/>
<dbReference type="Gene3D" id="2.30.30.90">
    <property type="match status" value="1"/>
</dbReference>
<dbReference type="GO" id="GO:0046914">
    <property type="term" value="F:transition metal ion binding"/>
    <property type="evidence" value="ECO:0007669"/>
    <property type="project" value="InterPro"/>
</dbReference>
<dbReference type="InterPro" id="IPR001367">
    <property type="entry name" value="Fe_dep_repressor"/>
</dbReference>
<dbReference type="PANTHER" id="PTHR33238">
    <property type="entry name" value="IRON (METAL) DEPENDENT REPRESSOR, DTXR FAMILY"/>
    <property type="match status" value="1"/>
</dbReference>
<gene>
    <name evidence="6" type="ORF">JMUB5056_1932</name>
</gene>
<evidence type="ECO:0000313" key="7">
    <source>
        <dbReference type="Proteomes" id="UP000321561"/>
    </source>
</evidence>
<organism evidence="6 7">
    <name type="scientific">Leptotrichia hongkongensis</name>
    <dbReference type="NCBI Taxonomy" id="554406"/>
    <lineage>
        <taxon>Bacteria</taxon>
        <taxon>Fusobacteriati</taxon>
        <taxon>Fusobacteriota</taxon>
        <taxon>Fusobacteriia</taxon>
        <taxon>Fusobacteriales</taxon>
        <taxon>Leptotrichiaceae</taxon>
        <taxon>Leptotrichia</taxon>
    </lineage>
</organism>
<dbReference type="SUPFAM" id="SSF47979">
    <property type="entry name" value="Iron-dependent repressor protein, dimerization domain"/>
    <property type="match status" value="1"/>
</dbReference>
<reference evidence="6 7" key="1">
    <citation type="submission" date="2019-07" db="EMBL/GenBank/DDBJ databases">
        <title>Complete Genome Sequence of Leptotrichia hongkongensis Strain JMUB5056.</title>
        <authorList>
            <person name="Watanabe S."/>
            <person name="Cui L."/>
        </authorList>
    </citation>
    <scope>NUCLEOTIDE SEQUENCE [LARGE SCALE GENOMIC DNA]</scope>
    <source>
        <strain evidence="6 7">JMUB5056</strain>
    </source>
</reference>
<dbReference type="SMART" id="SM00529">
    <property type="entry name" value="HTH_DTXR"/>
    <property type="match status" value="1"/>
</dbReference>
<dbReference type="SMART" id="SM00419">
    <property type="entry name" value="HTH_CRP"/>
    <property type="match status" value="1"/>
</dbReference>
<evidence type="ECO:0000256" key="2">
    <source>
        <dbReference type="ARBA" id="ARBA00023015"/>
    </source>
</evidence>
<dbReference type="InterPro" id="IPR012318">
    <property type="entry name" value="HTH_CRP"/>
</dbReference>
<dbReference type="Proteomes" id="UP000321561">
    <property type="component" value="Chromosome"/>
</dbReference>
<dbReference type="PROSITE" id="PS50944">
    <property type="entry name" value="HTH_DTXR"/>
    <property type="match status" value="1"/>
</dbReference>
<dbReference type="InterPro" id="IPR050536">
    <property type="entry name" value="DtxR_MntR_Metal-Reg"/>
</dbReference>
<proteinExistence type="inferred from homology"/>
<dbReference type="InterPro" id="IPR036388">
    <property type="entry name" value="WH-like_DNA-bd_sf"/>
</dbReference>
<dbReference type="GO" id="GO:0003700">
    <property type="term" value="F:DNA-binding transcription factor activity"/>
    <property type="evidence" value="ECO:0007669"/>
    <property type="project" value="InterPro"/>
</dbReference>
<dbReference type="SMART" id="SM00347">
    <property type="entry name" value="HTH_MARR"/>
    <property type="match status" value="1"/>
</dbReference>
<evidence type="ECO:0000256" key="4">
    <source>
        <dbReference type="ARBA" id="ARBA00023163"/>
    </source>
</evidence>